<organism evidence="2 3">
    <name type="scientific">Chlamydomonas eustigma</name>
    <dbReference type="NCBI Taxonomy" id="1157962"/>
    <lineage>
        <taxon>Eukaryota</taxon>
        <taxon>Viridiplantae</taxon>
        <taxon>Chlorophyta</taxon>
        <taxon>core chlorophytes</taxon>
        <taxon>Chlorophyceae</taxon>
        <taxon>CS clade</taxon>
        <taxon>Chlamydomonadales</taxon>
        <taxon>Chlamydomonadaceae</taxon>
        <taxon>Chlamydomonas</taxon>
    </lineage>
</organism>
<feature type="compositionally biased region" description="Polar residues" evidence="1">
    <location>
        <begin position="466"/>
        <end position="497"/>
    </location>
</feature>
<protein>
    <submittedName>
        <fullName evidence="2">Uncharacterized protein</fullName>
    </submittedName>
</protein>
<feature type="region of interest" description="Disordered" evidence="1">
    <location>
        <begin position="447"/>
        <end position="497"/>
    </location>
</feature>
<keyword evidence="3" id="KW-1185">Reference proteome</keyword>
<gene>
    <name evidence="2" type="ORF">CEUSTIGMA_g6395.t1</name>
</gene>
<dbReference type="AlphaFoldDB" id="A0A250X7B6"/>
<reference evidence="2 3" key="1">
    <citation type="submission" date="2017-08" db="EMBL/GenBank/DDBJ databases">
        <title>Acidophilic green algal genome provides insights into adaptation to an acidic environment.</title>
        <authorList>
            <person name="Hirooka S."/>
            <person name="Hirose Y."/>
            <person name="Kanesaki Y."/>
            <person name="Higuchi S."/>
            <person name="Fujiwara T."/>
            <person name="Onuma R."/>
            <person name="Era A."/>
            <person name="Ohbayashi R."/>
            <person name="Uzuka A."/>
            <person name="Nozaki H."/>
            <person name="Yoshikawa H."/>
            <person name="Miyagishima S.Y."/>
        </authorList>
    </citation>
    <scope>NUCLEOTIDE SEQUENCE [LARGE SCALE GENOMIC DNA]</scope>
    <source>
        <strain evidence="2 3">NIES-2499</strain>
    </source>
</reference>
<feature type="region of interest" description="Disordered" evidence="1">
    <location>
        <begin position="245"/>
        <end position="276"/>
    </location>
</feature>
<dbReference type="EMBL" id="BEGY01000037">
    <property type="protein sequence ID" value="GAX78955.1"/>
    <property type="molecule type" value="Genomic_DNA"/>
</dbReference>
<sequence>MKLHFSKLSGKGLNFEANFRVRDVLSQVQELQVPDNLLLSPFPGGRTKIIESEELKARLSEQGGRLTTESLQHNRDLNMDGRNSSLLVAEMELRASGIELGSNAAASICSCLPAVLQQQVPPANSPSQGTSPVSMMNPSIVSNASLNSNSFRRSLDVHNLNVINSRGFNIPNASLKSNSFRRSLDVHNLNVISSRGFNILRSSLDSSSRGSVTASNNIVSRTSQSTTTLDLSKVVKSIKRTVVRSSHVQGLPARTSSHSSSSLVASATSGGGEATRDEAQPLTLHYSPMSPTSSRCIIKTGASSQGITPHFSTPVHTYSASSSASSELPRLSSHYHNAFSSSYSNSVGQKYSLSEPLPQLSQLISSDKSTTPSSPTDAIITSNQQTCLQNSALPLLLTERNRNLHDHGLEWDYSPFEGSAALLGSYPECDHNMMVKEPFNQTLQTALSDGSELSDVAHSSRDYETTPLQSEQQGQYACGSPSSSQTGINPKPSKSTQICVEVRPRPLDDGELQAVKYQSSAATYRRFSVEIPQQMQVIQVDQQRHSSVKMQQQIKVVVQKHRTLHKSYSNPLLPRAISLGQDPSPHPQSAVQHFSSTTAHPIATSSYSNAACPSKCVKGKPFFHSQSFGSWNLTNIARGKVKMSQQLNRGSTDVAEAEVLRAGGNQLAAMCSSATTREQCALLQPSSIITTWKDHTVILEDSVGIHLKRAAASLEGDDSNATPSVTASFQIGSTITKDEMLVQAAASQQLSRRLSLSRLRRSSVVIDSMSTEAGKGEGLEGLPDAVNEMTEYSSCKSPSEPPGLRNSSSSLMITSFRILPGSPGVEAAAEDVVPGLYTYPTEPSFPPATSAVAVATNKRYQASVEVAVDSSAGGDPLFDTPKLIYSHAEPLVIRESRRQLVKTVVVTEAEACAGPTAMPIASNNIDQAAGFESSSSRNHLENAERGLDDEHFKMMNNDGNAAAAGKQPLRTDATTEHTIHTAASLLDEGSSSDRIPSSHIGKIDSCKQLCVCNPALCVHEPLRSMSLLKLRLKSNKDEVPEYCSLPPTQLMSHKLEVKPQVHLRSLEYLVLGSPSTEMVATSHKVEQLDLLASSSEDIQQPTGMACNPPHKEYLSQLRDHEESMSSAARSAASSLLDQQPSLLVEPSFINYSSSYNQNPELSALALIQVRSESDSADSMARAVYCDELSSLGTTVTLYCSRLPH</sequence>
<evidence type="ECO:0000256" key="1">
    <source>
        <dbReference type="SAM" id="MobiDB-lite"/>
    </source>
</evidence>
<accession>A0A250X7B6</accession>
<comment type="caution">
    <text evidence="2">The sequence shown here is derived from an EMBL/GenBank/DDBJ whole genome shotgun (WGS) entry which is preliminary data.</text>
</comment>
<proteinExistence type="predicted"/>
<evidence type="ECO:0000313" key="2">
    <source>
        <dbReference type="EMBL" id="GAX78955.1"/>
    </source>
</evidence>
<name>A0A250X7B6_9CHLO</name>
<feature type="compositionally biased region" description="Low complexity" evidence="1">
    <location>
        <begin position="255"/>
        <end position="268"/>
    </location>
</feature>
<evidence type="ECO:0000313" key="3">
    <source>
        <dbReference type="Proteomes" id="UP000232323"/>
    </source>
</evidence>
<dbReference type="Proteomes" id="UP000232323">
    <property type="component" value="Unassembled WGS sequence"/>
</dbReference>